<accession>A0A0G2FMR1</accession>
<reference evidence="2 3" key="2">
    <citation type="submission" date="2015-05" db="EMBL/GenBank/DDBJ databases">
        <authorList>
            <person name="Morales-Cruz A."/>
            <person name="Amrine K.C."/>
            <person name="Cantu D."/>
        </authorList>
    </citation>
    <scope>NUCLEOTIDE SEQUENCE [LARGE SCALE GENOMIC DNA]</scope>
    <source>
        <strain evidence="2">DA912</strain>
    </source>
</reference>
<proteinExistence type="predicted"/>
<evidence type="ECO:0000313" key="3">
    <source>
        <dbReference type="Proteomes" id="UP000034680"/>
    </source>
</evidence>
<evidence type="ECO:0000259" key="1">
    <source>
        <dbReference type="Pfam" id="PF08881"/>
    </source>
</evidence>
<dbReference type="SUPFAM" id="SSF51322">
    <property type="entry name" value="Cyanovirin-N"/>
    <property type="match status" value="1"/>
</dbReference>
<name>A0A0G2FMR1_9PEZI</name>
<dbReference type="Proteomes" id="UP000034680">
    <property type="component" value="Unassembled WGS sequence"/>
</dbReference>
<feature type="domain" description="Cyanovirin-N" evidence="1">
    <location>
        <begin position="15"/>
        <end position="117"/>
    </location>
</feature>
<dbReference type="OrthoDB" id="4672515at2759"/>
<dbReference type="InterPro" id="IPR036673">
    <property type="entry name" value="Cyanovirin-N_sf"/>
</dbReference>
<comment type="caution">
    <text evidence="2">The sequence shown here is derived from an EMBL/GenBank/DDBJ whole genome shotgun (WGS) entry which is preliminary data.</text>
</comment>
<dbReference type="Gene3D" id="2.30.60.10">
    <property type="entry name" value="Cyanovirin-N"/>
    <property type="match status" value="1"/>
</dbReference>
<gene>
    <name evidence="2" type="ORF">UCDDA912_g04709</name>
</gene>
<reference evidence="2 3" key="1">
    <citation type="submission" date="2015-05" db="EMBL/GenBank/DDBJ databases">
        <title>Distinctive expansion of gene families associated with plant cell wall degradation and secondary metabolism in the genomes of grapevine trunk pathogens.</title>
        <authorList>
            <person name="Lawrence D.P."/>
            <person name="Travadon R."/>
            <person name="Rolshausen P.E."/>
            <person name="Baumgartner K."/>
        </authorList>
    </citation>
    <scope>NUCLEOTIDE SEQUENCE [LARGE SCALE GENOMIC DNA]</scope>
    <source>
        <strain evidence="2">DA912</strain>
    </source>
</reference>
<sequence>MTNFPIRMNGFLDFCSAYSLDQKNNVLQVSGECSPEPNGARNMGAALFTSHININECLSNNDGKLVPKKHGGALGSCECDVGFTLCETCNGTSLQCVCKDRPGTGKKTNMMDMNQFLGIGLDGEGRIVLYCDGV</sequence>
<evidence type="ECO:0000313" key="2">
    <source>
        <dbReference type="EMBL" id="KKY35289.1"/>
    </source>
</evidence>
<keyword evidence="3" id="KW-1185">Reference proteome</keyword>
<dbReference type="EMBL" id="LCUC01000166">
    <property type="protein sequence ID" value="KKY35289.1"/>
    <property type="molecule type" value="Genomic_DNA"/>
</dbReference>
<dbReference type="Pfam" id="PF08881">
    <property type="entry name" value="CVNH"/>
    <property type="match status" value="1"/>
</dbReference>
<dbReference type="AlphaFoldDB" id="A0A0G2FMR1"/>
<organism evidence="2 3">
    <name type="scientific">Diaporthe ampelina</name>
    <dbReference type="NCBI Taxonomy" id="1214573"/>
    <lineage>
        <taxon>Eukaryota</taxon>
        <taxon>Fungi</taxon>
        <taxon>Dikarya</taxon>
        <taxon>Ascomycota</taxon>
        <taxon>Pezizomycotina</taxon>
        <taxon>Sordariomycetes</taxon>
        <taxon>Sordariomycetidae</taxon>
        <taxon>Diaporthales</taxon>
        <taxon>Diaporthaceae</taxon>
        <taxon>Diaporthe</taxon>
    </lineage>
</organism>
<dbReference type="InterPro" id="IPR011058">
    <property type="entry name" value="Cyanovirin-N"/>
</dbReference>
<protein>
    <recommendedName>
        <fullName evidence="1">Cyanovirin-N domain-containing protein</fullName>
    </recommendedName>
</protein>